<dbReference type="PANTHER" id="PTHR43214">
    <property type="entry name" value="TWO-COMPONENT RESPONSE REGULATOR"/>
    <property type="match status" value="1"/>
</dbReference>
<dbReference type="InterPro" id="IPR001789">
    <property type="entry name" value="Sig_transdc_resp-reg_receiver"/>
</dbReference>
<dbReference type="SUPFAM" id="SSF46894">
    <property type="entry name" value="C-terminal effector domain of the bipartite response regulators"/>
    <property type="match status" value="1"/>
</dbReference>
<proteinExistence type="predicted"/>
<evidence type="ECO:0000256" key="1">
    <source>
        <dbReference type="ARBA" id="ARBA00023125"/>
    </source>
</evidence>
<dbReference type="InterPro" id="IPR011006">
    <property type="entry name" value="CheY-like_superfamily"/>
</dbReference>
<dbReference type="InterPro" id="IPR039420">
    <property type="entry name" value="WalR-like"/>
</dbReference>
<dbReference type="SMART" id="SM00421">
    <property type="entry name" value="HTH_LUXR"/>
    <property type="match status" value="1"/>
</dbReference>
<dbReference type="RefSeq" id="WP_135643859.1">
    <property type="nucleotide sequence ID" value="NZ_RQGH01000028.1"/>
</dbReference>
<dbReference type="Pfam" id="PF00196">
    <property type="entry name" value="GerE"/>
    <property type="match status" value="1"/>
</dbReference>
<feature type="domain" description="HTH luxR-type" evidence="3">
    <location>
        <begin position="152"/>
        <end position="217"/>
    </location>
</feature>
<evidence type="ECO:0000313" key="5">
    <source>
        <dbReference type="EMBL" id="TGL62446.1"/>
    </source>
</evidence>
<dbReference type="PROSITE" id="PS50043">
    <property type="entry name" value="HTH_LUXR_2"/>
    <property type="match status" value="1"/>
</dbReference>
<gene>
    <name evidence="5" type="ORF">EHQ62_14085</name>
</gene>
<dbReference type="GO" id="GO:0000160">
    <property type="term" value="P:phosphorelay signal transduction system"/>
    <property type="evidence" value="ECO:0007669"/>
    <property type="project" value="InterPro"/>
</dbReference>
<dbReference type="SUPFAM" id="SSF52172">
    <property type="entry name" value="CheY-like"/>
    <property type="match status" value="1"/>
</dbReference>
<protein>
    <submittedName>
        <fullName evidence="5">DNA-binding response regulator</fullName>
    </submittedName>
</protein>
<dbReference type="InterPro" id="IPR000792">
    <property type="entry name" value="Tscrpt_reg_LuxR_C"/>
</dbReference>
<evidence type="ECO:0000256" key="2">
    <source>
        <dbReference type="PROSITE-ProRule" id="PRU00169"/>
    </source>
</evidence>
<dbReference type="CDD" id="cd06170">
    <property type="entry name" value="LuxR_C_like"/>
    <property type="match status" value="1"/>
</dbReference>
<dbReference type="Pfam" id="PF00072">
    <property type="entry name" value="Response_reg"/>
    <property type="match status" value="1"/>
</dbReference>
<dbReference type="GO" id="GO:0006355">
    <property type="term" value="P:regulation of DNA-templated transcription"/>
    <property type="evidence" value="ECO:0007669"/>
    <property type="project" value="InterPro"/>
</dbReference>
<dbReference type="Gene3D" id="3.40.50.2300">
    <property type="match status" value="1"/>
</dbReference>
<keyword evidence="1 5" id="KW-0238">DNA-binding</keyword>
<accession>A0A4Z1A410</accession>
<evidence type="ECO:0000259" key="4">
    <source>
        <dbReference type="PROSITE" id="PS50110"/>
    </source>
</evidence>
<feature type="modified residue" description="4-aspartylphosphate" evidence="2">
    <location>
        <position position="55"/>
    </location>
</feature>
<dbReference type="EMBL" id="RQGH01000028">
    <property type="protein sequence ID" value="TGL62446.1"/>
    <property type="molecule type" value="Genomic_DNA"/>
</dbReference>
<evidence type="ECO:0000313" key="6">
    <source>
        <dbReference type="Proteomes" id="UP000297567"/>
    </source>
</evidence>
<comment type="caution">
    <text evidence="5">The sequence shown here is derived from an EMBL/GenBank/DDBJ whole genome shotgun (WGS) entry which is preliminary data.</text>
</comment>
<keyword evidence="6" id="KW-1185">Reference proteome</keyword>
<dbReference type="PANTHER" id="PTHR43214:SF43">
    <property type="entry name" value="TWO-COMPONENT RESPONSE REGULATOR"/>
    <property type="match status" value="1"/>
</dbReference>
<dbReference type="InterPro" id="IPR016032">
    <property type="entry name" value="Sig_transdc_resp-reg_C-effctor"/>
</dbReference>
<sequence length="219" mass="24195">MNPILVGIIEDNPDYLKSLTDVLLLQGNVSILTWNSAESFFQTPPKEELQLLLVDIGLPGQTGIDVLKKYHTVESRKSLVLSALQTDDVIFAAIQSGASGYIWKSELDSLPDTIQTILEGGSVISPSIATKVLLSFRSSKTNPSLVKGKSEKEQGLEVLTPRERQILELITEGDNPQQIAQLFGTSLGTVRQQIKTIYKKLQVNTRVQMLKKARLFGIF</sequence>
<organism evidence="5 6">
    <name type="scientific">Leptospira jelokensis</name>
    <dbReference type="NCBI Taxonomy" id="2484931"/>
    <lineage>
        <taxon>Bacteria</taxon>
        <taxon>Pseudomonadati</taxon>
        <taxon>Spirochaetota</taxon>
        <taxon>Spirochaetia</taxon>
        <taxon>Leptospirales</taxon>
        <taxon>Leptospiraceae</taxon>
        <taxon>Leptospira</taxon>
    </lineage>
</organism>
<dbReference type="AlphaFoldDB" id="A0A4Z1A410"/>
<name>A0A4Z1A410_9LEPT</name>
<dbReference type="PROSITE" id="PS50110">
    <property type="entry name" value="RESPONSE_REGULATORY"/>
    <property type="match status" value="1"/>
</dbReference>
<keyword evidence="2" id="KW-0597">Phosphoprotein</keyword>
<dbReference type="GO" id="GO:0003677">
    <property type="term" value="F:DNA binding"/>
    <property type="evidence" value="ECO:0007669"/>
    <property type="project" value="UniProtKB-KW"/>
</dbReference>
<dbReference type="PRINTS" id="PR00038">
    <property type="entry name" value="HTHLUXR"/>
</dbReference>
<evidence type="ECO:0000259" key="3">
    <source>
        <dbReference type="PROSITE" id="PS50043"/>
    </source>
</evidence>
<dbReference type="SMART" id="SM00448">
    <property type="entry name" value="REC"/>
    <property type="match status" value="1"/>
</dbReference>
<feature type="domain" description="Response regulatory" evidence="4">
    <location>
        <begin position="5"/>
        <end position="119"/>
    </location>
</feature>
<reference evidence="5" key="1">
    <citation type="journal article" date="2019" name="PLoS Negl. Trop. Dis.">
        <title>Revisiting the worldwide diversity of Leptospira species in the environment.</title>
        <authorList>
            <person name="Vincent A.T."/>
            <person name="Schiettekatte O."/>
            <person name="Bourhy P."/>
            <person name="Veyrier F.J."/>
            <person name="Picardeau M."/>
        </authorList>
    </citation>
    <scope>NUCLEOTIDE SEQUENCE [LARGE SCALE GENOMIC DNA]</scope>
    <source>
        <strain evidence="5">201702451</strain>
    </source>
</reference>
<dbReference type="Proteomes" id="UP000297567">
    <property type="component" value="Unassembled WGS sequence"/>
</dbReference>